<dbReference type="PANTHER" id="PTHR43191">
    <property type="entry name" value="RRNA METHYLTRANSFERASE 3"/>
    <property type="match status" value="1"/>
</dbReference>
<proteinExistence type="inferred from homology"/>
<feature type="domain" description="RNA 2-O ribose methyltransferase substrate binding" evidence="4">
    <location>
        <begin position="26"/>
        <end position="94"/>
    </location>
</feature>
<dbReference type="InterPro" id="IPR029064">
    <property type="entry name" value="Ribosomal_eL30-like_sf"/>
</dbReference>
<dbReference type="AlphaFoldDB" id="A0A937FB16"/>
<evidence type="ECO:0000256" key="2">
    <source>
        <dbReference type="ARBA" id="ARBA00022603"/>
    </source>
</evidence>
<comment type="similarity">
    <text evidence="1">Belongs to the class IV-like SAM-binding methyltransferase superfamily. RNA methyltransferase TrmH family.</text>
</comment>
<evidence type="ECO:0000259" key="4">
    <source>
        <dbReference type="SMART" id="SM00967"/>
    </source>
</evidence>
<dbReference type="EMBL" id="JAESIY010000015">
    <property type="protein sequence ID" value="MBL3658651.1"/>
    <property type="molecule type" value="Genomic_DNA"/>
</dbReference>
<dbReference type="GO" id="GO:0006396">
    <property type="term" value="P:RNA processing"/>
    <property type="evidence" value="ECO:0007669"/>
    <property type="project" value="InterPro"/>
</dbReference>
<dbReference type="GO" id="GO:0032259">
    <property type="term" value="P:methylation"/>
    <property type="evidence" value="ECO:0007669"/>
    <property type="project" value="UniProtKB-KW"/>
</dbReference>
<evidence type="ECO:0000313" key="5">
    <source>
        <dbReference type="EMBL" id="MBL3658651.1"/>
    </source>
</evidence>
<dbReference type="SUPFAM" id="SSF75217">
    <property type="entry name" value="alpha/beta knot"/>
    <property type="match status" value="1"/>
</dbReference>
<dbReference type="RefSeq" id="WP_202246447.1">
    <property type="nucleotide sequence ID" value="NZ_JAESIY010000015.1"/>
</dbReference>
<dbReference type="InterPro" id="IPR029028">
    <property type="entry name" value="Alpha/beta_knot_MTases"/>
</dbReference>
<dbReference type="InterPro" id="IPR029026">
    <property type="entry name" value="tRNA_m1G_MTases_N"/>
</dbReference>
<keyword evidence="3" id="KW-0808">Transferase</keyword>
<evidence type="ECO:0000313" key="6">
    <source>
        <dbReference type="Proteomes" id="UP000659388"/>
    </source>
</evidence>
<dbReference type="Pfam" id="PF22435">
    <property type="entry name" value="MRM3-like_sub_bind"/>
    <property type="match status" value="1"/>
</dbReference>
<protein>
    <submittedName>
        <fullName evidence="5">RNA methyltransferase</fullName>
    </submittedName>
</protein>
<organism evidence="5 6">
    <name type="scientific">Fulvivirga sediminis</name>
    <dbReference type="NCBI Taxonomy" id="2803949"/>
    <lineage>
        <taxon>Bacteria</taxon>
        <taxon>Pseudomonadati</taxon>
        <taxon>Bacteroidota</taxon>
        <taxon>Cytophagia</taxon>
        <taxon>Cytophagales</taxon>
        <taxon>Fulvivirgaceae</taxon>
        <taxon>Fulvivirga</taxon>
    </lineage>
</organism>
<dbReference type="GO" id="GO:0005737">
    <property type="term" value="C:cytoplasm"/>
    <property type="evidence" value="ECO:0007669"/>
    <property type="project" value="UniProtKB-ARBA"/>
</dbReference>
<keyword evidence="6" id="KW-1185">Reference proteome</keyword>
<dbReference type="InterPro" id="IPR001537">
    <property type="entry name" value="SpoU_MeTrfase"/>
</dbReference>
<dbReference type="CDD" id="cd18109">
    <property type="entry name" value="SpoU-like_RNA-MTase"/>
    <property type="match status" value="1"/>
</dbReference>
<dbReference type="SUPFAM" id="SSF55315">
    <property type="entry name" value="L30e-like"/>
    <property type="match status" value="1"/>
</dbReference>
<evidence type="ECO:0000256" key="1">
    <source>
        <dbReference type="ARBA" id="ARBA00007228"/>
    </source>
</evidence>
<dbReference type="InterPro" id="IPR013123">
    <property type="entry name" value="SpoU_subst-bd"/>
</dbReference>
<dbReference type="Gene3D" id="3.40.1280.10">
    <property type="match status" value="1"/>
</dbReference>
<comment type="caution">
    <text evidence="5">The sequence shown here is derived from an EMBL/GenBank/DDBJ whole genome shotgun (WGS) entry which is preliminary data.</text>
</comment>
<dbReference type="InterPro" id="IPR051259">
    <property type="entry name" value="rRNA_Methyltransferase"/>
</dbReference>
<name>A0A937FB16_9BACT</name>
<dbReference type="Pfam" id="PF00588">
    <property type="entry name" value="SpoU_methylase"/>
    <property type="match status" value="1"/>
</dbReference>
<evidence type="ECO:0000256" key="3">
    <source>
        <dbReference type="ARBA" id="ARBA00022679"/>
    </source>
</evidence>
<dbReference type="InterPro" id="IPR053888">
    <property type="entry name" value="MRM3-like_sub_bind"/>
</dbReference>
<dbReference type="GO" id="GO:0008173">
    <property type="term" value="F:RNA methyltransferase activity"/>
    <property type="evidence" value="ECO:0007669"/>
    <property type="project" value="InterPro"/>
</dbReference>
<reference evidence="5" key="1">
    <citation type="submission" date="2021-01" db="EMBL/GenBank/DDBJ databases">
        <title>Fulvivirga kasyanovii gen. nov., sp nov., a novel member of the phylum Bacteroidetes isolated from seawater in a mussel farm.</title>
        <authorList>
            <person name="Zhao L.-H."/>
            <person name="Wang Z.-J."/>
        </authorList>
    </citation>
    <scope>NUCLEOTIDE SEQUENCE</scope>
    <source>
        <strain evidence="5">2943</strain>
    </source>
</reference>
<sequence length="248" mass="27304">MISKTTAKFIKSLQLKKYRKEEQSFLVEGKKSVQEVLRSDFEVTMLIVTNDFIKDSIIPKDIYTIEVSEKELEKVGALKSNNQALAVVKMKVQESFIINPAEYVIALEDINDPGNLGTIIRIADWYGISKVLASPNTADFYNPKVISASKGSFTRVDIWYMELDEILSKAGVPVYGAMLSGENVHQVKFSEGGVLLMGNEAHGISEEMEKMVSSKITIPAYGGAESLNVAMATAIICDNVKRSLAAPL</sequence>
<keyword evidence="2 5" id="KW-0489">Methyltransferase</keyword>
<accession>A0A937FB16</accession>
<dbReference type="Proteomes" id="UP000659388">
    <property type="component" value="Unassembled WGS sequence"/>
</dbReference>
<dbReference type="GO" id="GO:0003723">
    <property type="term" value="F:RNA binding"/>
    <property type="evidence" value="ECO:0007669"/>
    <property type="project" value="InterPro"/>
</dbReference>
<dbReference type="Gene3D" id="3.30.1330.30">
    <property type="match status" value="1"/>
</dbReference>
<dbReference type="SMART" id="SM00967">
    <property type="entry name" value="SpoU_sub_bind"/>
    <property type="match status" value="1"/>
</dbReference>
<dbReference type="PANTHER" id="PTHR43191:SF2">
    <property type="entry name" value="RRNA METHYLTRANSFERASE 3, MITOCHONDRIAL"/>
    <property type="match status" value="1"/>
</dbReference>
<gene>
    <name evidence="5" type="ORF">JL102_21045</name>
</gene>